<proteinExistence type="predicted"/>
<sequence>MLANWYLMVMILGRDCVTYAGGNITDCVGGISEEEMSAVSGLIALVILLIQIGLIVLVGRRTRSGLQ</sequence>
<protein>
    <submittedName>
        <fullName evidence="2">Uncharacterized protein</fullName>
    </submittedName>
</protein>
<dbReference type="Proteomes" id="UP000253094">
    <property type="component" value="Unassembled WGS sequence"/>
</dbReference>
<keyword evidence="3" id="KW-1185">Reference proteome</keyword>
<evidence type="ECO:0000256" key="1">
    <source>
        <dbReference type="SAM" id="Phobius"/>
    </source>
</evidence>
<reference evidence="2 3" key="1">
    <citation type="submission" date="2018-06" db="EMBL/GenBank/DDBJ databases">
        <title>Sphaerisporangium craniellae sp. nov., isolated from a marine sponge in the South China Sea.</title>
        <authorList>
            <person name="Li L."/>
        </authorList>
    </citation>
    <scope>NUCLEOTIDE SEQUENCE [LARGE SCALE GENOMIC DNA]</scope>
    <source>
        <strain evidence="2 3">CCTCC AA 208026</strain>
    </source>
</reference>
<name>A0A367EM60_9ACTN</name>
<accession>A0A367EM60</accession>
<keyword evidence="1" id="KW-0472">Membrane</keyword>
<keyword evidence="1" id="KW-1133">Transmembrane helix</keyword>
<keyword evidence="1" id="KW-0812">Transmembrane</keyword>
<comment type="caution">
    <text evidence="2">The sequence shown here is derived from an EMBL/GenBank/DDBJ whole genome shotgun (WGS) entry which is preliminary data.</text>
</comment>
<gene>
    <name evidence="2" type="ORF">DQ384_38425</name>
</gene>
<evidence type="ECO:0000313" key="2">
    <source>
        <dbReference type="EMBL" id="RCG19154.1"/>
    </source>
</evidence>
<dbReference type="AlphaFoldDB" id="A0A367EM60"/>
<feature type="transmembrane region" description="Helical" evidence="1">
    <location>
        <begin position="38"/>
        <end position="58"/>
    </location>
</feature>
<evidence type="ECO:0000313" key="3">
    <source>
        <dbReference type="Proteomes" id="UP000253094"/>
    </source>
</evidence>
<dbReference type="EMBL" id="QOIL01000034">
    <property type="protein sequence ID" value="RCG19154.1"/>
    <property type="molecule type" value="Genomic_DNA"/>
</dbReference>
<organism evidence="2 3">
    <name type="scientific">Sphaerisporangium album</name>
    <dbReference type="NCBI Taxonomy" id="509200"/>
    <lineage>
        <taxon>Bacteria</taxon>
        <taxon>Bacillati</taxon>
        <taxon>Actinomycetota</taxon>
        <taxon>Actinomycetes</taxon>
        <taxon>Streptosporangiales</taxon>
        <taxon>Streptosporangiaceae</taxon>
        <taxon>Sphaerisporangium</taxon>
    </lineage>
</organism>